<dbReference type="GO" id="GO:0006882">
    <property type="term" value="P:intracellular zinc ion homeostasis"/>
    <property type="evidence" value="ECO:0007669"/>
    <property type="project" value="TreeGrafter"/>
</dbReference>
<dbReference type="EMBL" id="BDGX01000033">
    <property type="protein sequence ID" value="GAV52284.1"/>
    <property type="molecule type" value="Genomic_DNA"/>
</dbReference>
<feature type="binding site" evidence="5">
    <location>
        <position position="281"/>
    </location>
    <ligand>
        <name>Zn(2+)</name>
        <dbReference type="ChEBI" id="CHEBI:29105"/>
    </ligand>
</feature>
<gene>
    <name evidence="7" type="ORF">ZYGR_0AG02750</name>
</gene>
<evidence type="ECO:0000256" key="2">
    <source>
        <dbReference type="ARBA" id="ARBA00022692"/>
    </source>
</evidence>
<dbReference type="GO" id="GO:0016020">
    <property type="term" value="C:membrane"/>
    <property type="evidence" value="ECO:0007669"/>
    <property type="project" value="UniProtKB-SubCell"/>
</dbReference>
<dbReference type="OrthoDB" id="529367at2759"/>
<evidence type="ECO:0008006" key="9">
    <source>
        <dbReference type="Google" id="ProtNLM"/>
    </source>
</evidence>
<evidence type="ECO:0000256" key="5">
    <source>
        <dbReference type="PIRSR" id="PIRSR604254-1"/>
    </source>
</evidence>
<reference evidence="7 8" key="1">
    <citation type="submission" date="2016-08" db="EMBL/GenBank/DDBJ databases">
        <title>Draft genome sequence of allopolyploid Zygosaccharomyces rouxii.</title>
        <authorList>
            <person name="Watanabe J."/>
            <person name="Uehara K."/>
            <person name="Mogi Y."/>
            <person name="Tsukioka Y."/>
        </authorList>
    </citation>
    <scope>NUCLEOTIDE SEQUENCE [LARGE SCALE GENOMIC DNA]</scope>
    <source>
        <strain evidence="7 8">NBRC 110957</strain>
    </source>
</reference>
<accession>A0A1Q3A981</accession>
<feature type="transmembrane region" description="Helical" evidence="6">
    <location>
        <begin position="76"/>
        <end position="99"/>
    </location>
</feature>
<evidence type="ECO:0000313" key="7">
    <source>
        <dbReference type="EMBL" id="GAV52284.1"/>
    </source>
</evidence>
<evidence type="ECO:0000256" key="4">
    <source>
        <dbReference type="ARBA" id="ARBA00023136"/>
    </source>
</evidence>
<dbReference type="Pfam" id="PF03006">
    <property type="entry name" value="HlyIII"/>
    <property type="match status" value="1"/>
</dbReference>
<dbReference type="PANTHER" id="PTHR20855:SF95">
    <property type="entry name" value="ADIPOR-LIKE RECEPTOR IZH1"/>
    <property type="match status" value="1"/>
</dbReference>
<feature type="transmembrane region" description="Helical" evidence="6">
    <location>
        <begin position="149"/>
        <end position="168"/>
    </location>
</feature>
<keyword evidence="4 6" id="KW-0472">Membrane</keyword>
<organism evidence="7 8">
    <name type="scientific">Zygosaccharomyces rouxii</name>
    <dbReference type="NCBI Taxonomy" id="4956"/>
    <lineage>
        <taxon>Eukaryota</taxon>
        <taxon>Fungi</taxon>
        <taxon>Dikarya</taxon>
        <taxon>Ascomycota</taxon>
        <taxon>Saccharomycotina</taxon>
        <taxon>Saccharomycetes</taxon>
        <taxon>Saccharomycetales</taxon>
        <taxon>Saccharomycetaceae</taxon>
        <taxon>Zygosaccharomyces</taxon>
    </lineage>
</organism>
<dbReference type="AlphaFoldDB" id="A0A1Q3A981"/>
<keyword evidence="3 6" id="KW-1133">Transmembrane helix</keyword>
<evidence type="ECO:0000256" key="1">
    <source>
        <dbReference type="ARBA" id="ARBA00004141"/>
    </source>
</evidence>
<dbReference type="Proteomes" id="UP000187013">
    <property type="component" value="Unassembled WGS sequence"/>
</dbReference>
<evidence type="ECO:0000256" key="6">
    <source>
        <dbReference type="SAM" id="Phobius"/>
    </source>
</evidence>
<dbReference type="GO" id="GO:0038023">
    <property type="term" value="F:signaling receptor activity"/>
    <property type="evidence" value="ECO:0007669"/>
    <property type="project" value="TreeGrafter"/>
</dbReference>
<keyword evidence="2 6" id="KW-0812">Transmembrane</keyword>
<feature type="transmembrane region" description="Helical" evidence="6">
    <location>
        <begin position="175"/>
        <end position="196"/>
    </location>
</feature>
<feature type="binding site" evidence="5">
    <location>
        <position position="277"/>
    </location>
    <ligand>
        <name>Zn(2+)</name>
        <dbReference type="ChEBI" id="CHEBI:29105"/>
    </ligand>
</feature>
<dbReference type="GO" id="GO:0046872">
    <property type="term" value="F:metal ion binding"/>
    <property type="evidence" value="ECO:0007669"/>
    <property type="project" value="UniProtKB-KW"/>
</dbReference>
<keyword evidence="5" id="KW-0862">Zinc</keyword>
<evidence type="ECO:0000313" key="8">
    <source>
        <dbReference type="Proteomes" id="UP000187013"/>
    </source>
</evidence>
<dbReference type="InterPro" id="IPR004254">
    <property type="entry name" value="AdipoR/HlyIII-related"/>
</dbReference>
<comment type="subcellular location">
    <subcellularLocation>
        <location evidence="1">Membrane</location>
        <topology evidence="1">Multi-pass membrane protein</topology>
    </subcellularLocation>
</comment>
<proteinExistence type="predicted"/>
<feature type="transmembrane region" description="Helical" evidence="6">
    <location>
        <begin position="242"/>
        <end position="259"/>
    </location>
</feature>
<keyword evidence="5" id="KW-0479">Metal-binding</keyword>
<feature type="transmembrane region" description="Helical" evidence="6">
    <location>
        <begin position="279"/>
        <end position="296"/>
    </location>
</feature>
<comment type="caution">
    <text evidence="7">The sequence shown here is derived from an EMBL/GenBank/DDBJ whole genome shotgun (WGS) entry which is preliminary data.</text>
</comment>
<feature type="transmembrane region" description="Helical" evidence="6">
    <location>
        <begin position="111"/>
        <end position="133"/>
    </location>
</feature>
<name>A0A1Q3A981_ZYGRO</name>
<feature type="transmembrane region" description="Helical" evidence="6">
    <location>
        <begin position="208"/>
        <end position="230"/>
    </location>
</feature>
<dbReference type="PANTHER" id="PTHR20855">
    <property type="entry name" value="ADIPOR/PROGESTIN RECEPTOR-RELATED"/>
    <property type="match status" value="1"/>
</dbReference>
<evidence type="ECO:0000256" key="3">
    <source>
        <dbReference type="ARBA" id="ARBA00022989"/>
    </source>
</evidence>
<protein>
    <recommendedName>
        <fullName evidence="9">ADIPOR-like receptor IZH1</fullName>
    </recommendedName>
</protein>
<feature type="binding site" evidence="5">
    <location>
        <position position="131"/>
    </location>
    <ligand>
        <name>Zn(2+)</name>
        <dbReference type="ChEBI" id="CHEBI:29105"/>
    </ligand>
</feature>
<sequence>MSSITEVKRRRVAGNNGVYEELYKEELKEKKLYDFHELPEWQQDNDKILTGYIRETKSVMKCVRSLFIWNNESVNIYTHLVSAISYFLLMVGITDLLVVPHFPTSTFTDYSIINFYLLGAFGCLMCSSCFHTFKQHSGPHSDAWSKVDYMGIIVLITCSLISLLYYGFFDHKGYFHFFTVLTMVLATACTVCVLSDKFNQKDFRPLRAGFFIAFGLSGVFPVATGAVKFGIQGVIQRIQLKYLGLEAVFYIAGALIYGFRIPETMYPGMFDFWGHSHQIFHVLVVVASFLHLKAVMGSYNFKHSRLNGVGLSALHTAY</sequence>